<dbReference type="PIRSF" id="PIRSF005739">
    <property type="entry name" value="O-mtase"/>
    <property type="match status" value="1"/>
</dbReference>
<dbReference type="InterPro" id="IPR016461">
    <property type="entry name" value="COMT-like"/>
</dbReference>
<feature type="active site" description="Proton acceptor" evidence="4">
    <location>
        <position position="244"/>
    </location>
</feature>
<gene>
    <name evidence="6" type="ORF">ALECFALPRED_004203</name>
</gene>
<sequence length="336" mass="37381">MSSLTSESDLSDLVTKLKNLNHAVPKDEATRKSLVDAARSLVFALETPGDSIQRIAYTSLQTITARVASDINLFEILSNRGDLPSSTSELAEATKTNEVLLETKYQNPTDSTHTPFQKGHGTDLVPFLWLQDKPTYLNNFGSWMTASREGQNTFLDIFPFEKEVASNMKPETPLFVDIGGSVGHQCVALKKRLPKIPGRVILQDLPPVIAHAIPEEGVEPMAHDFMTEQPIKGARAYYLRNIMHDWPDDKCIVILGQIMKAMNEDSVILIDDMILSNQGVDWRVTQLDLTMMASLGAMEGTEKQWYSLMDSAGLKINRVCTYTPDLRDSIIVAVPK</sequence>
<evidence type="ECO:0000313" key="7">
    <source>
        <dbReference type="Proteomes" id="UP000664203"/>
    </source>
</evidence>
<dbReference type="PANTHER" id="PTHR43712">
    <property type="entry name" value="PUTATIVE (AFU_ORTHOLOGUE AFUA_4G14580)-RELATED"/>
    <property type="match status" value="1"/>
</dbReference>
<evidence type="ECO:0000256" key="3">
    <source>
        <dbReference type="ARBA" id="ARBA00022691"/>
    </source>
</evidence>
<accession>A0A8H3EK52</accession>
<organism evidence="6 7">
    <name type="scientific">Alectoria fallacina</name>
    <dbReference type="NCBI Taxonomy" id="1903189"/>
    <lineage>
        <taxon>Eukaryota</taxon>
        <taxon>Fungi</taxon>
        <taxon>Dikarya</taxon>
        <taxon>Ascomycota</taxon>
        <taxon>Pezizomycotina</taxon>
        <taxon>Lecanoromycetes</taxon>
        <taxon>OSLEUM clade</taxon>
        <taxon>Lecanoromycetidae</taxon>
        <taxon>Lecanorales</taxon>
        <taxon>Lecanorineae</taxon>
        <taxon>Parmeliaceae</taxon>
        <taxon>Alectoria</taxon>
    </lineage>
</organism>
<dbReference type="Gene3D" id="3.40.50.150">
    <property type="entry name" value="Vaccinia Virus protein VP39"/>
    <property type="match status" value="1"/>
</dbReference>
<proteinExistence type="predicted"/>
<dbReference type="InterPro" id="IPR029063">
    <property type="entry name" value="SAM-dependent_MTases_sf"/>
</dbReference>
<evidence type="ECO:0000313" key="6">
    <source>
        <dbReference type="EMBL" id="CAF9908029.1"/>
    </source>
</evidence>
<dbReference type="AlphaFoldDB" id="A0A8H3EK52"/>
<dbReference type="GO" id="GO:0032259">
    <property type="term" value="P:methylation"/>
    <property type="evidence" value="ECO:0007669"/>
    <property type="project" value="UniProtKB-KW"/>
</dbReference>
<keyword evidence="2" id="KW-0808">Transferase</keyword>
<keyword evidence="1" id="KW-0489">Methyltransferase</keyword>
<name>A0A8H3EK52_9LECA</name>
<dbReference type="PROSITE" id="PS51683">
    <property type="entry name" value="SAM_OMT_II"/>
    <property type="match status" value="1"/>
</dbReference>
<dbReference type="SUPFAM" id="SSF53335">
    <property type="entry name" value="S-adenosyl-L-methionine-dependent methyltransferases"/>
    <property type="match status" value="1"/>
</dbReference>
<reference evidence="6" key="1">
    <citation type="submission" date="2021-03" db="EMBL/GenBank/DDBJ databases">
        <authorList>
            <person name="Tagirdzhanova G."/>
        </authorList>
    </citation>
    <scope>NUCLEOTIDE SEQUENCE</scope>
</reference>
<dbReference type="InterPro" id="IPR001077">
    <property type="entry name" value="COMT_C"/>
</dbReference>
<dbReference type="Proteomes" id="UP000664203">
    <property type="component" value="Unassembled WGS sequence"/>
</dbReference>
<evidence type="ECO:0000256" key="2">
    <source>
        <dbReference type="ARBA" id="ARBA00022679"/>
    </source>
</evidence>
<comment type="caution">
    <text evidence="6">The sequence shown here is derived from an EMBL/GenBank/DDBJ whole genome shotgun (WGS) entry which is preliminary data.</text>
</comment>
<dbReference type="EMBL" id="CAJPDR010000026">
    <property type="protein sequence ID" value="CAF9908029.1"/>
    <property type="molecule type" value="Genomic_DNA"/>
</dbReference>
<feature type="domain" description="O-methyltransferase C-terminal" evidence="5">
    <location>
        <begin position="173"/>
        <end position="314"/>
    </location>
</feature>
<protein>
    <recommendedName>
        <fullName evidence="5">O-methyltransferase C-terminal domain-containing protein</fullName>
    </recommendedName>
</protein>
<keyword evidence="7" id="KW-1185">Reference proteome</keyword>
<dbReference type="GO" id="GO:0008171">
    <property type="term" value="F:O-methyltransferase activity"/>
    <property type="evidence" value="ECO:0007669"/>
    <property type="project" value="InterPro"/>
</dbReference>
<dbReference type="Pfam" id="PF00891">
    <property type="entry name" value="Methyltransf_2"/>
    <property type="match status" value="1"/>
</dbReference>
<evidence type="ECO:0000256" key="1">
    <source>
        <dbReference type="ARBA" id="ARBA00022603"/>
    </source>
</evidence>
<dbReference type="PANTHER" id="PTHR43712:SF1">
    <property type="entry name" value="HYPOTHETICAL O-METHYLTRANSFERASE (EUROFUNG)-RELATED"/>
    <property type="match status" value="1"/>
</dbReference>
<evidence type="ECO:0000259" key="5">
    <source>
        <dbReference type="Pfam" id="PF00891"/>
    </source>
</evidence>
<dbReference type="OrthoDB" id="2410195at2759"/>
<keyword evidence="3" id="KW-0949">S-adenosyl-L-methionine</keyword>
<evidence type="ECO:0000256" key="4">
    <source>
        <dbReference type="PIRSR" id="PIRSR005739-1"/>
    </source>
</evidence>